<sequence length="130" mass="15290">MLLIAEHEVPKVQKEVRNAIGDFGLLNLIGESDITLNERAIKQTMNWNKNEQLKTMLKFMIKKKGNLLQYMEEEDDEEDEEESDDDIEEEENIKIDETKQSENIELIELSFTLLNETTEQLKESQQQQTE</sequence>
<feature type="compositionally biased region" description="Acidic residues" evidence="1">
    <location>
        <begin position="71"/>
        <end position="91"/>
    </location>
</feature>
<comment type="caution">
    <text evidence="2">The sequence shown here is derived from an EMBL/GenBank/DDBJ whole genome shotgun (WGS) entry which is preliminary data.</text>
</comment>
<feature type="non-terminal residue" evidence="2">
    <location>
        <position position="130"/>
    </location>
</feature>
<feature type="region of interest" description="Disordered" evidence="1">
    <location>
        <begin position="70"/>
        <end position="99"/>
    </location>
</feature>
<dbReference type="EMBL" id="SNRW01028341">
    <property type="protein sequence ID" value="KAA6359465.1"/>
    <property type="molecule type" value="Genomic_DNA"/>
</dbReference>
<dbReference type="Proteomes" id="UP000324800">
    <property type="component" value="Unassembled WGS sequence"/>
</dbReference>
<dbReference type="AlphaFoldDB" id="A0A5J4TPY9"/>
<evidence type="ECO:0000313" key="3">
    <source>
        <dbReference type="Proteomes" id="UP000324800"/>
    </source>
</evidence>
<evidence type="ECO:0000256" key="1">
    <source>
        <dbReference type="SAM" id="MobiDB-lite"/>
    </source>
</evidence>
<accession>A0A5J4TPY9</accession>
<proteinExistence type="predicted"/>
<organism evidence="2 3">
    <name type="scientific">Streblomastix strix</name>
    <dbReference type="NCBI Taxonomy" id="222440"/>
    <lineage>
        <taxon>Eukaryota</taxon>
        <taxon>Metamonada</taxon>
        <taxon>Preaxostyla</taxon>
        <taxon>Oxymonadida</taxon>
        <taxon>Streblomastigidae</taxon>
        <taxon>Streblomastix</taxon>
    </lineage>
</organism>
<name>A0A5J4TPY9_9EUKA</name>
<reference evidence="2 3" key="1">
    <citation type="submission" date="2019-03" db="EMBL/GenBank/DDBJ databases">
        <title>Single cell metagenomics reveals metabolic interactions within the superorganism composed of flagellate Streblomastix strix and complex community of Bacteroidetes bacteria on its surface.</title>
        <authorList>
            <person name="Treitli S.C."/>
            <person name="Kolisko M."/>
            <person name="Husnik F."/>
            <person name="Keeling P."/>
            <person name="Hampl V."/>
        </authorList>
    </citation>
    <scope>NUCLEOTIDE SEQUENCE [LARGE SCALE GENOMIC DNA]</scope>
    <source>
        <strain evidence="2">ST1C</strain>
    </source>
</reference>
<gene>
    <name evidence="2" type="ORF">EZS28_045008</name>
</gene>
<evidence type="ECO:0000313" key="2">
    <source>
        <dbReference type="EMBL" id="KAA6359465.1"/>
    </source>
</evidence>
<protein>
    <submittedName>
        <fullName evidence="2">Uncharacterized protein</fullName>
    </submittedName>
</protein>